<accession>A0ABR0VCQ4</accession>
<protein>
    <recommendedName>
        <fullName evidence="1">DJ-1/PfpI domain-containing protein</fullName>
    </recommendedName>
</protein>
<dbReference type="InterPro" id="IPR029062">
    <property type="entry name" value="Class_I_gatase-like"/>
</dbReference>
<name>A0ABR0VCQ4_REHGL</name>
<dbReference type="InterPro" id="IPR002818">
    <property type="entry name" value="DJ-1/PfpI"/>
</dbReference>
<dbReference type="PANTHER" id="PTHR48094">
    <property type="entry name" value="PROTEIN/NUCLEIC ACID DEGLYCASE DJ-1-RELATED"/>
    <property type="match status" value="1"/>
</dbReference>
<keyword evidence="3" id="KW-1185">Reference proteome</keyword>
<dbReference type="SUPFAM" id="SSF52317">
    <property type="entry name" value="Class I glutamine amidotransferase-like"/>
    <property type="match status" value="2"/>
</dbReference>
<feature type="domain" description="DJ-1/PfpI" evidence="1">
    <location>
        <begin position="39"/>
        <end position="189"/>
    </location>
</feature>
<dbReference type="Proteomes" id="UP001318860">
    <property type="component" value="Unassembled WGS sequence"/>
</dbReference>
<dbReference type="CDD" id="cd03135">
    <property type="entry name" value="GATase1_DJ-1"/>
    <property type="match status" value="2"/>
</dbReference>
<evidence type="ECO:0000259" key="1">
    <source>
        <dbReference type="Pfam" id="PF01965"/>
    </source>
</evidence>
<dbReference type="NCBIfam" id="TIGR01383">
    <property type="entry name" value="not_thiJ"/>
    <property type="match status" value="2"/>
</dbReference>
<proteinExistence type="predicted"/>
<evidence type="ECO:0000313" key="3">
    <source>
        <dbReference type="Proteomes" id="UP001318860"/>
    </source>
</evidence>
<dbReference type="EMBL" id="JABTTQ020001248">
    <property type="protein sequence ID" value="KAK6132652.1"/>
    <property type="molecule type" value="Genomic_DNA"/>
</dbReference>
<organism evidence="2 3">
    <name type="scientific">Rehmannia glutinosa</name>
    <name type="common">Chinese foxglove</name>
    <dbReference type="NCBI Taxonomy" id="99300"/>
    <lineage>
        <taxon>Eukaryota</taxon>
        <taxon>Viridiplantae</taxon>
        <taxon>Streptophyta</taxon>
        <taxon>Embryophyta</taxon>
        <taxon>Tracheophyta</taxon>
        <taxon>Spermatophyta</taxon>
        <taxon>Magnoliopsida</taxon>
        <taxon>eudicotyledons</taxon>
        <taxon>Gunneridae</taxon>
        <taxon>Pentapetalae</taxon>
        <taxon>asterids</taxon>
        <taxon>lamiids</taxon>
        <taxon>Lamiales</taxon>
        <taxon>Orobanchaceae</taxon>
        <taxon>Rehmannieae</taxon>
        <taxon>Rehmannia</taxon>
    </lineage>
</organism>
<dbReference type="InterPro" id="IPR006287">
    <property type="entry name" value="DJ-1"/>
</dbReference>
<gene>
    <name evidence="2" type="ORF">DH2020_033604</name>
</gene>
<dbReference type="InterPro" id="IPR050325">
    <property type="entry name" value="Prot/Nucl_acid_deglycase"/>
</dbReference>
<sequence length="390" mass="42184">MRENRLMDSRVLDFSHFHALSIPRRNHRFAPSIMASAAKKVLVPVANGTEPLEAVITIDVLRRAGADVTVASVEKQLRVDACHGVKIVADALISDCADSVFDLISLPVRMPGAATLKDCTTLERMVKKQAADDQPYAAICAAPAVALGSWGLLKGLKATCYPSFMEQLSSSASAVESRVQQDGKVVTTDKSWTWNGNGVMRSNHGDEYTFTELNQVKWTFDSSPQILVPIANGTEEMEAVIIIDVLRRAKAEVVVASVEDKLEILASRNVKLVADGGLGGAQAFANSQKLVNMLKKQRESNKFYGAICASPALVLEPHGLLKGKKATAFPAMCNKLSDQSEAEGRVIVDGNLVTSRGPGTTMEFSLVIAEKFFGRQKALELAKTMLFVHP</sequence>
<dbReference type="Pfam" id="PF01965">
    <property type="entry name" value="DJ-1_PfpI"/>
    <property type="match status" value="2"/>
</dbReference>
<reference evidence="2 3" key="1">
    <citation type="journal article" date="2021" name="Comput. Struct. Biotechnol. J.">
        <title>De novo genome assembly of the potent medicinal plant Rehmannia glutinosa using nanopore technology.</title>
        <authorList>
            <person name="Ma L."/>
            <person name="Dong C."/>
            <person name="Song C."/>
            <person name="Wang X."/>
            <person name="Zheng X."/>
            <person name="Niu Y."/>
            <person name="Chen S."/>
            <person name="Feng W."/>
        </authorList>
    </citation>
    <scope>NUCLEOTIDE SEQUENCE [LARGE SCALE GENOMIC DNA]</scope>
    <source>
        <strain evidence="2">DH-2019</strain>
    </source>
</reference>
<evidence type="ECO:0000313" key="2">
    <source>
        <dbReference type="EMBL" id="KAK6132652.1"/>
    </source>
</evidence>
<dbReference type="PANTHER" id="PTHR48094:SF12">
    <property type="entry name" value="PARKINSON DISEASE PROTEIN 7 HOMOLOG"/>
    <property type="match status" value="1"/>
</dbReference>
<feature type="domain" description="DJ-1/PfpI" evidence="1">
    <location>
        <begin position="225"/>
        <end position="370"/>
    </location>
</feature>
<comment type="caution">
    <text evidence="2">The sequence shown here is derived from an EMBL/GenBank/DDBJ whole genome shotgun (WGS) entry which is preliminary data.</text>
</comment>
<dbReference type="Gene3D" id="3.40.50.880">
    <property type="match status" value="2"/>
</dbReference>